<dbReference type="AlphaFoldDB" id="A0A104LWT4"/>
<comment type="caution">
    <text evidence="5">The sequence shown here is derived from an EMBL/GenBank/DDBJ whole genome shotgun (WGS) entry which is preliminary data.</text>
</comment>
<dbReference type="Proteomes" id="UP000068603">
    <property type="component" value="Unassembled WGS sequence"/>
</dbReference>
<keyword evidence="4" id="KW-0804">Transcription</keyword>
<evidence type="ECO:0000256" key="4">
    <source>
        <dbReference type="ARBA" id="ARBA00023163"/>
    </source>
</evidence>
<dbReference type="Pfam" id="PF00126">
    <property type="entry name" value="HTH_1"/>
    <property type="match status" value="1"/>
</dbReference>
<dbReference type="STRING" id="1503054.WT74_08820"/>
<reference evidence="5 6" key="1">
    <citation type="submission" date="2015-11" db="EMBL/GenBank/DDBJ databases">
        <title>Expanding the genomic diversity of Burkholderia species for the development of highly accurate diagnostics.</title>
        <authorList>
            <person name="Sahl J."/>
            <person name="Keim P."/>
            <person name="Wagner D."/>
        </authorList>
    </citation>
    <scope>NUCLEOTIDE SEQUENCE [LARGE SCALE GENOMIC DNA]</scope>
    <source>
        <strain evidence="5 6">MSMB1960WGS</strain>
    </source>
</reference>
<dbReference type="InterPro" id="IPR036388">
    <property type="entry name" value="WH-like_DNA-bd_sf"/>
</dbReference>
<protein>
    <submittedName>
        <fullName evidence="5">LysR family transcriptional regulator</fullName>
    </submittedName>
</protein>
<dbReference type="InterPro" id="IPR000847">
    <property type="entry name" value="LysR_HTH_N"/>
</dbReference>
<gene>
    <name evidence="5" type="ORF">WT44_16020</name>
</gene>
<evidence type="ECO:0000313" key="6">
    <source>
        <dbReference type="Proteomes" id="UP000068603"/>
    </source>
</evidence>
<name>A0A104LWT4_9BURK</name>
<evidence type="ECO:0000256" key="2">
    <source>
        <dbReference type="ARBA" id="ARBA00023015"/>
    </source>
</evidence>
<dbReference type="InterPro" id="IPR036390">
    <property type="entry name" value="WH_DNA-bd_sf"/>
</dbReference>
<dbReference type="RefSeq" id="WP_059923837.1">
    <property type="nucleotide sequence ID" value="NZ_JAXKSJ010000001.1"/>
</dbReference>
<dbReference type="Gene3D" id="3.40.190.290">
    <property type="match status" value="1"/>
</dbReference>
<dbReference type="PANTHER" id="PTHR30537">
    <property type="entry name" value="HTH-TYPE TRANSCRIPTIONAL REGULATOR"/>
    <property type="match status" value="1"/>
</dbReference>
<dbReference type="SUPFAM" id="SSF46785">
    <property type="entry name" value="Winged helix' DNA-binding domain"/>
    <property type="match status" value="1"/>
</dbReference>
<dbReference type="GO" id="GO:0003677">
    <property type="term" value="F:DNA binding"/>
    <property type="evidence" value="ECO:0007669"/>
    <property type="project" value="UniProtKB-KW"/>
</dbReference>
<accession>A0A104LWT4</accession>
<dbReference type="PRINTS" id="PR00039">
    <property type="entry name" value="HTHLYSR"/>
</dbReference>
<dbReference type="InterPro" id="IPR005119">
    <property type="entry name" value="LysR_subst-bd"/>
</dbReference>
<evidence type="ECO:0000256" key="3">
    <source>
        <dbReference type="ARBA" id="ARBA00023125"/>
    </source>
</evidence>
<dbReference type="FunFam" id="1.10.10.10:FF:000001">
    <property type="entry name" value="LysR family transcriptional regulator"/>
    <property type="match status" value="1"/>
</dbReference>
<organism evidence="5">
    <name type="scientific">Burkholderia stagnalis</name>
    <dbReference type="NCBI Taxonomy" id="1503054"/>
    <lineage>
        <taxon>Bacteria</taxon>
        <taxon>Pseudomonadati</taxon>
        <taxon>Pseudomonadota</taxon>
        <taxon>Betaproteobacteria</taxon>
        <taxon>Burkholderiales</taxon>
        <taxon>Burkholderiaceae</taxon>
        <taxon>Burkholderia</taxon>
        <taxon>Burkholderia cepacia complex</taxon>
    </lineage>
</organism>
<dbReference type="InterPro" id="IPR058163">
    <property type="entry name" value="LysR-type_TF_proteobact-type"/>
</dbReference>
<dbReference type="PROSITE" id="PS50931">
    <property type="entry name" value="HTH_LYSR"/>
    <property type="match status" value="1"/>
</dbReference>
<sequence length="311" mass="34514">MQRKFDDLLLGSIELFCLAAELGSFTQAATAASVTPAAVSRSVARLEERLGVRLFVRTTRQIRLTDAGRRYFEQCRQALSQLVDAEREATGQQATPAGVLRISMPTPYGHYRVLPLLPAFRERYPDVQVDVHLSNRNIDFAEEGFDLAIRGRAPADSRLIARKLEDAELVAVATPAYLKRAGVPTSVDDLHAHECIQFELPSSGRHIPWLFHHASGEELDVATAGGYGTSGDVLAGVTLARHGAGLFQTYRFIVEQDLREGRLVEVLAAQGGRSRPFLLIYPHGRYLASRVRVFVDYLVEQLAHAPKKRTR</sequence>
<keyword evidence="2" id="KW-0805">Transcription regulation</keyword>
<dbReference type="GO" id="GO:0003700">
    <property type="term" value="F:DNA-binding transcription factor activity"/>
    <property type="evidence" value="ECO:0007669"/>
    <property type="project" value="InterPro"/>
</dbReference>
<keyword evidence="3" id="KW-0238">DNA-binding</keyword>
<evidence type="ECO:0000313" key="5">
    <source>
        <dbReference type="EMBL" id="KWA62146.1"/>
    </source>
</evidence>
<dbReference type="SUPFAM" id="SSF53850">
    <property type="entry name" value="Periplasmic binding protein-like II"/>
    <property type="match status" value="1"/>
</dbReference>
<evidence type="ECO:0000256" key="1">
    <source>
        <dbReference type="ARBA" id="ARBA00009437"/>
    </source>
</evidence>
<dbReference type="EMBL" id="LPHB01000047">
    <property type="protein sequence ID" value="KWA62146.1"/>
    <property type="molecule type" value="Genomic_DNA"/>
</dbReference>
<dbReference type="PANTHER" id="PTHR30537:SF5">
    <property type="entry name" value="HTH-TYPE TRANSCRIPTIONAL ACTIVATOR TTDR-RELATED"/>
    <property type="match status" value="1"/>
</dbReference>
<comment type="similarity">
    <text evidence="1">Belongs to the LysR transcriptional regulatory family.</text>
</comment>
<proteinExistence type="inferred from homology"/>
<dbReference type="Pfam" id="PF03466">
    <property type="entry name" value="LysR_substrate"/>
    <property type="match status" value="1"/>
</dbReference>
<dbReference type="Gene3D" id="1.10.10.10">
    <property type="entry name" value="Winged helix-like DNA-binding domain superfamily/Winged helix DNA-binding domain"/>
    <property type="match status" value="1"/>
</dbReference>
<dbReference type="CDD" id="cd08422">
    <property type="entry name" value="PBP2_CrgA_like"/>
    <property type="match status" value="1"/>
</dbReference>